<protein>
    <submittedName>
        <fullName evidence="2">Oxidoreductase</fullName>
    </submittedName>
</protein>
<dbReference type="GO" id="GO:0043957">
    <property type="term" value="F:acryloyl-CoA reductase (NADPH) activity"/>
    <property type="evidence" value="ECO:0007669"/>
    <property type="project" value="TreeGrafter"/>
</dbReference>
<evidence type="ECO:0000259" key="1">
    <source>
        <dbReference type="SMART" id="SM00829"/>
    </source>
</evidence>
<dbReference type="Proteomes" id="UP000305131">
    <property type="component" value="Unassembled WGS sequence"/>
</dbReference>
<sequence>MSNETFRALMARKTEAGQSIALETITEADLPEADVTVDVEYSSFNYKDGLALKGLSRILRALPMVPGIDFAGTVRSSASPDFQPGDKVVLTGWGVGENWSGGFAQRARVKSEWLVKLPEGLSSRQAMAIGTAGLTAMLCVDALQRYGIAAGGNVLVTGAAGGVGSVAVRLLSRLGYKVSALTGRRSEEDFLKSIGAADIVDRDTYAAAGKPLQGERWHGAVDTVGGHILANVLASTVYGGAVAACGLAASTDLPTTVFPFILRNVALLGVDSVNCPTQRRAHAWKRLSELLEPGDLDLVTQEVGLDDLPKLADDILAGRVRGRTVVRT</sequence>
<dbReference type="RefSeq" id="WP_138401589.1">
    <property type="nucleotide sequence ID" value="NZ_JBAFVI010000014.1"/>
</dbReference>
<evidence type="ECO:0000313" key="2">
    <source>
        <dbReference type="EMBL" id="TLX40676.1"/>
    </source>
</evidence>
<dbReference type="SMART" id="SM00829">
    <property type="entry name" value="PKS_ER"/>
    <property type="match status" value="1"/>
</dbReference>
<dbReference type="GeneID" id="95776084"/>
<comment type="caution">
    <text evidence="2">The sequence shown here is derived from an EMBL/GenBank/DDBJ whole genome shotgun (WGS) entry which is preliminary data.</text>
</comment>
<organism evidence="2 3">
    <name type="scientific">Xanthobacter autotrophicus</name>
    <dbReference type="NCBI Taxonomy" id="280"/>
    <lineage>
        <taxon>Bacteria</taxon>
        <taxon>Pseudomonadati</taxon>
        <taxon>Pseudomonadota</taxon>
        <taxon>Alphaproteobacteria</taxon>
        <taxon>Hyphomicrobiales</taxon>
        <taxon>Xanthobacteraceae</taxon>
        <taxon>Xanthobacter</taxon>
    </lineage>
</organism>
<dbReference type="SUPFAM" id="SSF50129">
    <property type="entry name" value="GroES-like"/>
    <property type="match status" value="1"/>
</dbReference>
<reference evidence="2 3" key="1">
    <citation type="submission" date="2019-05" db="EMBL/GenBank/DDBJ databases">
        <authorList>
            <person name="Zhou X."/>
        </authorList>
    </citation>
    <scope>NUCLEOTIDE SEQUENCE [LARGE SCALE GENOMIC DNA]</scope>
    <source>
        <strain evidence="2 3">DSM 432</strain>
    </source>
</reference>
<dbReference type="EMBL" id="VAUP01000042">
    <property type="protein sequence ID" value="TLX40676.1"/>
    <property type="molecule type" value="Genomic_DNA"/>
</dbReference>
<dbReference type="OrthoDB" id="9782155at2"/>
<dbReference type="InterPro" id="IPR014188">
    <property type="entry name" value="Acrylyl-CoA_reductase_AcuI"/>
</dbReference>
<dbReference type="InterPro" id="IPR036291">
    <property type="entry name" value="NAD(P)-bd_dom_sf"/>
</dbReference>
<dbReference type="Gene3D" id="3.90.180.10">
    <property type="entry name" value="Medium-chain alcohol dehydrogenases, catalytic domain"/>
    <property type="match status" value="1"/>
</dbReference>
<dbReference type="CDD" id="cd08288">
    <property type="entry name" value="MDR_yhdh"/>
    <property type="match status" value="1"/>
</dbReference>
<dbReference type="NCBIfam" id="TIGR02823">
    <property type="entry name" value="oxido_YhdH"/>
    <property type="match status" value="1"/>
</dbReference>
<dbReference type="InterPro" id="IPR011032">
    <property type="entry name" value="GroES-like_sf"/>
</dbReference>
<dbReference type="InterPro" id="IPR020843">
    <property type="entry name" value="ER"/>
</dbReference>
<dbReference type="InterPro" id="IPR051397">
    <property type="entry name" value="Zn-ADH-like_protein"/>
</dbReference>
<gene>
    <name evidence="2" type="ORF">FBQ73_21760</name>
</gene>
<dbReference type="AlphaFoldDB" id="A0A6C1KN18"/>
<proteinExistence type="predicted"/>
<name>A0A6C1KN18_XANAU</name>
<dbReference type="PANTHER" id="PTHR43677:SF1">
    <property type="entry name" value="ACRYLYL-COA REDUCTASE ACUI-RELATED"/>
    <property type="match status" value="1"/>
</dbReference>
<dbReference type="PANTHER" id="PTHR43677">
    <property type="entry name" value="SHORT-CHAIN DEHYDROGENASE/REDUCTASE"/>
    <property type="match status" value="1"/>
</dbReference>
<dbReference type="Gene3D" id="3.40.50.720">
    <property type="entry name" value="NAD(P)-binding Rossmann-like Domain"/>
    <property type="match status" value="1"/>
</dbReference>
<dbReference type="Pfam" id="PF00107">
    <property type="entry name" value="ADH_zinc_N"/>
    <property type="match status" value="1"/>
</dbReference>
<dbReference type="Pfam" id="PF08240">
    <property type="entry name" value="ADH_N"/>
    <property type="match status" value="1"/>
</dbReference>
<accession>A0A6C1KN18</accession>
<feature type="domain" description="Enoyl reductase (ER)" evidence="1">
    <location>
        <begin position="17"/>
        <end position="326"/>
    </location>
</feature>
<evidence type="ECO:0000313" key="3">
    <source>
        <dbReference type="Proteomes" id="UP000305131"/>
    </source>
</evidence>
<dbReference type="InterPro" id="IPR013149">
    <property type="entry name" value="ADH-like_C"/>
</dbReference>
<dbReference type="SUPFAM" id="SSF51735">
    <property type="entry name" value="NAD(P)-binding Rossmann-fold domains"/>
    <property type="match status" value="1"/>
</dbReference>
<dbReference type="InterPro" id="IPR013154">
    <property type="entry name" value="ADH-like_N"/>
</dbReference>